<organism evidence="4 5">
    <name type="scientific">Symbiochloris irregularis</name>
    <dbReference type="NCBI Taxonomy" id="706552"/>
    <lineage>
        <taxon>Eukaryota</taxon>
        <taxon>Viridiplantae</taxon>
        <taxon>Chlorophyta</taxon>
        <taxon>core chlorophytes</taxon>
        <taxon>Trebouxiophyceae</taxon>
        <taxon>Trebouxiales</taxon>
        <taxon>Trebouxiaceae</taxon>
        <taxon>Symbiochloris</taxon>
    </lineage>
</organism>
<proteinExistence type="predicted"/>
<gene>
    <name evidence="4" type="ORF">WJX73_003502</name>
</gene>
<keyword evidence="3" id="KW-1133">Transmembrane helix</keyword>
<dbReference type="GO" id="GO:0005930">
    <property type="term" value="C:axoneme"/>
    <property type="evidence" value="ECO:0007669"/>
    <property type="project" value="UniProtKB-SubCell"/>
</dbReference>
<feature type="transmembrane region" description="Helical" evidence="3">
    <location>
        <begin position="714"/>
        <end position="736"/>
    </location>
</feature>
<sequence length="1140" mass="119898">MTYTIAVDQESAYNQLYSINITLRSVGGDVDVYVVDPDMNITSSTRTVGPDVVFIYPYELVQGEYMIIVLGKSASTAFAISAEAYEVDVALNPDEALALGVYNGLGGTEYPDDNVPNFCHKHGNVCTKDHHLLELSMPNEGMQCPFPIADMLQFPRLRRIDFTGNNVTGNISALAPQLATLKNLTYIQLSNNQLTGRLDKTCRLTNTSWLAQFNVGNNMISGSVPSCLINAPEMMELKAGLNNLTGTLPTIPLASPLTTLDLGYQYGAGLTGSIPALDKLRKLTYAFLGGNEFTGTLPHLPVQLWELDLGENDLTGLIPVQYTSVTGLMALDLADNGLQGTLPPGLATLTALKELDVRSNSLTGALPLDWTAANNLVLLYLQDNQFTGTVPTSMANMPSVVVLSAANNQLTGNLAAFSTGINNDNFQSQLFFMNFSMNSLTGDLSAWEGLSELGMFEDYEDYGVPLTTIEAVQNVVPRSLDLSANYLAGTFPAWLLTTLAAAPANVSVNLTGNVLVCPPNGFTLNVVVPPGRFSGLTCYSATTPLAVQPGVTPENSIESQVTSTGGGLSGGAVFGIIVIVLAIIGAVGAIGYILWKKHANSRAAGGYAARFQSFNDVAAPNAPSKFNYNSWDTQIEMSGNSFGGRSQGIKPSQEQSRKSCISRLQDHAGLPSFAPSVNCGRQAIVCCAGVGHTPLLQAGELASEAWHHVWESGAIGATGTATFKLLVLVGFVGWLLRTKRLPEETPTILSKVAYNMLVPCLLITKVATTLAKQPSASLVGIPVLHAVQCFMGAGLGWVAGGWIEGTGAKKCQGWHPTDPASSAGAIASSTAAAAGAPQAAVALMNRPRSVPEGTRAVVTATCAYGNALTLPLAYLAALLPPGAVFDKAAGYTALCALAWAPLMWAFGQRLLSRAVFTAPRPGAGAAPLGITYGSSADMADSIGAARLALASKAGTTSETSRWELARRKVAAVQRAVGEVFNPPLVAVLIGVALGLSPLGVMLFSTGSAEAATMLQSLPMELQLCTGALRAMLLPSDAVDRKMLGAMVAVRLLFMPLATIGLVSGFTKAGWLPSDPICSLAMLLQGAMPPAQGLVVMMHLQEGTRPLAPRLASLLLRLYVISIIPLSLWSALFLVSLGNPI</sequence>
<dbReference type="FunFam" id="3.80.10.10:FF:000383">
    <property type="entry name" value="Leucine-rich repeat receptor protein kinase EMS1"/>
    <property type="match status" value="1"/>
</dbReference>
<dbReference type="Proteomes" id="UP001465755">
    <property type="component" value="Unassembled WGS sequence"/>
</dbReference>
<keyword evidence="3" id="KW-0472">Membrane</keyword>
<dbReference type="SUPFAM" id="SSF52058">
    <property type="entry name" value="L domain-like"/>
    <property type="match status" value="1"/>
</dbReference>
<dbReference type="Gene3D" id="3.80.10.10">
    <property type="entry name" value="Ribonuclease Inhibitor"/>
    <property type="match status" value="2"/>
</dbReference>
<reference evidence="4 5" key="1">
    <citation type="journal article" date="2024" name="Nat. Commun.">
        <title>Phylogenomics reveals the evolutionary origins of lichenization in chlorophyte algae.</title>
        <authorList>
            <person name="Puginier C."/>
            <person name="Libourel C."/>
            <person name="Otte J."/>
            <person name="Skaloud P."/>
            <person name="Haon M."/>
            <person name="Grisel S."/>
            <person name="Petersen M."/>
            <person name="Berrin J.G."/>
            <person name="Delaux P.M."/>
            <person name="Dal Grande F."/>
            <person name="Keller J."/>
        </authorList>
    </citation>
    <scope>NUCLEOTIDE SEQUENCE [LARGE SCALE GENOMIC DNA]</scope>
    <source>
        <strain evidence="4 5">SAG 2036</strain>
    </source>
</reference>
<dbReference type="InterPro" id="IPR050994">
    <property type="entry name" value="At_inactive_RLKs"/>
</dbReference>
<keyword evidence="2" id="KW-0677">Repeat</keyword>
<feature type="transmembrane region" description="Helical" evidence="3">
    <location>
        <begin position="1042"/>
        <end position="1064"/>
    </location>
</feature>
<evidence type="ECO:0000313" key="5">
    <source>
        <dbReference type="Proteomes" id="UP001465755"/>
    </source>
</evidence>
<evidence type="ECO:0000313" key="4">
    <source>
        <dbReference type="EMBL" id="KAK9795951.1"/>
    </source>
</evidence>
<feature type="transmembrane region" description="Helical" evidence="3">
    <location>
        <begin position="779"/>
        <end position="803"/>
    </location>
</feature>
<keyword evidence="3" id="KW-0812">Transmembrane</keyword>
<feature type="transmembrane region" description="Helical" evidence="3">
    <location>
        <begin position="1076"/>
        <end position="1097"/>
    </location>
</feature>
<dbReference type="AlphaFoldDB" id="A0AAW1NX40"/>
<keyword evidence="5" id="KW-1185">Reference proteome</keyword>
<comment type="subcellular location">
    <subcellularLocation>
        <location evidence="1">Cytoplasm</location>
        <location evidence="1">Cytoskeleton</location>
        <location evidence="1">Cilium axoneme</location>
    </subcellularLocation>
</comment>
<evidence type="ECO:0000256" key="1">
    <source>
        <dbReference type="ARBA" id="ARBA00004430"/>
    </source>
</evidence>
<accession>A0AAW1NX40</accession>
<comment type="caution">
    <text evidence="4">The sequence shown here is derived from an EMBL/GenBank/DDBJ whole genome shotgun (WGS) entry which is preliminary data.</text>
</comment>
<dbReference type="InterPro" id="IPR001611">
    <property type="entry name" value="Leu-rich_rpt"/>
</dbReference>
<evidence type="ECO:0000256" key="3">
    <source>
        <dbReference type="SAM" id="Phobius"/>
    </source>
</evidence>
<evidence type="ECO:0000256" key="2">
    <source>
        <dbReference type="ARBA" id="ARBA00022737"/>
    </source>
</evidence>
<feature type="transmembrane region" description="Helical" evidence="3">
    <location>
        <begin position="856"/>
        <end position="876"/>
    </location>
</feature>
<dbReference type="Pfam" id="PF00560">
    <property type="entry name" value="LRR_1"/>
    <property type="match status" value="1"/>
</dbReference>
<dbReference type="EMBL" id="JALJOQ010000120">
    <property type="protein sequence ID" value="KAK9795951.1"/>
    <property type="molecule type" value="Genomic_DNA"/>
</dbReference>
<feature type="transmembrane region" description="Helical" evidence="3">
    <location>
        <begin position="1117"/>
        <end position="1136"/>
    </location>
</feature>
<dbReference type="PANTHER" id="PTHR48010">
    <property type="entry name" value="OS05G0588300 PROTEIN"/>
    <property type="match status" value="1"/>
</dbReference>
<feature type="transmembrane region" description="Helical" evidence="3">
    <location>
        <begin position="572"/>
        <end position="595"/>
    </location>
</feature>
<feature type="transmembrane region" description="Helical" evidence="3">
    <location>
        <begin position="888"/>
        <end position="906"/>
    </location>
</feature>
<dbReference type="InterPro" id="IPR032675">
    <property type="entry name" value="LRR_dom_sf"/>
</dbReference>
<feature type="transmembrane region" description="Helical" evidence="3">
    <location>
        <begin position="748"/>
        <end position="767"/>
    </location>
</feature>
<name>A0AAW1NX40_9CHLO</name>
<dbReference type="PANTHER" id="PTHR48010:SF58">
    <property type="entry name" value="RECEPTOR PROTEIN KINASE-LIKE PROTEIN ZAR1"/>
    <property type="match status" value="1"/>
</dbReference>
<feature type="transmembrane region" description="Helical" evidence="3">
    <location>
        <begin position="984"/>
        <end position="1004"/>
    </location>
</feature>
<protein>
    <submittedName>
        <fullName evidence="4">Uncharacterized protein</fullName>
    </submittedName>
</protein>